<keyword evidence="2" id="KW-1185">Reference proteome</keyword>
<evidence type="ECO:0000313" key="2">
    <source>
        <dbReference type="Proteomes" id="UP001206483"/>
    </source>
</evidence>
<name>A0ABT1J9I1_9ACTN</name>
<evidence type="ECO:0008006" key="3">
    <source>
        <dbReference type="Google" id="ProtNLM"/>
    </source>
</evidence>
<dbReference type="EMBL" id="JAMZDX010000008">
    <property type="protein sequence ID" value="MCP2314106.1"/>
    <property type="molecule type" value="Genomic_DNA"/>
</dbReference>
<organism evidence="1 2">
    <name type="scientific">Kitasatospora paracochleata</name>
    <dbReference type="NCBI Taxonomy" id="58354"/>
    <lineage>
        <taxon>Bacteria</taxon>
        <taxon>Bacillati</taxon>
        <taxon>Actinomycetota</taxon>
        <taxon>Actinomycetes</taxon>
        <taxon>Kitasatosporales</taxon>
        <taxon>Streptomycetaceae</taxon>
        <taxon>Kitasatospora</taxon>
    </lineage>
</organism>
<sequence>MTPTTGGPTAAARFAATYALLRAAADVGDHWIQTHTQALTKGQHDHTEGQSSAAGRRACAAHVATYTATQAVALIGGSALLGMRLRPGRVAAALALSAATHYVADRRRPVQRLAEAVGKGDFYRLADHGMNGAYQLDQALHHGVEAVAALIAATGTTR</sequence>
<proteinExistence type="predicted"/>
<comment type="caution">
    <text evidence="1">The sequence shown here is derived from an EMBL/GenBank/DDBJ whole genome shotgun (WGS) entry which is preliminary data.</text>
</comment>
<gene>
    <name evidence="1" type="ORF">FHR36_007305</name>
</gene>
<dbReference type="Proteomes" id="UP001206483">
    <property type="component" value="Unassembled WGS sequence"/>
</dbReference>
<evidence type="ECO:0000313" key="1">
    <source>
        <dbReference type="EMBL" id="MCP2314106.1"/>
    </source>
</evidence>
<dbReference type="RefSeq" id="WP_253804449.1">
    <property type="nucleotide sequence ID" value="NZ_BAAAUB010000050.1"/>
</dbReference>
<protein>
    <recommendedName>
        <fullName evidence="3">LexA-binding, inner membrane-associated hydrolase</fullName>
    </recommendedName>
</protein>
<accession>A0ABT1J9I1</accession>
<reference evidence="1 2" key="1">
    <citation type="submission" date="2022-06" db="EMBL/GenBank/DDBJ databases">
        <title>Sequencing the genomes of 1000 actinobacteria strains.</title>
        <authorList>
            <person name="Klenk H.-P."/>
        </authorList>
    </citation>
    <scope>NUCLEOTIDE SEQUENCE [LARGE SCALE GENOMIC DNA]</scope>
    <source>
        <strain evidence="1 2">DSM 41656</strain>
    </source>
</reference>